<dbReference type="EMBL" id="LVYI01000001">
    <property type="protein sequence ID" value="OAP65153.1"/>
    <property type="molecule type" value="Genomic_DNA"/>
</dbReference>
<feature type="compositionally biased region" description="Low complexity" evidence="7">
    <location>
        <begin position="637"/>
        <end position="653"/>
    </location>
</feature>
<feature type="compositionally biased region" description="Basic and acidic residues" evidence="7">
    <location>
        <begin position="115"/>
        <end position="125"/>
    </location>
</feature>
<proteinExistence type="predicted"/>
<dbReference type="GO" id="GO:0005634">
    <property type="term" value="C:nucleus"/>
    <property type="evidence" value="ECO:0007669"/>
    <property type="project" value="UniProtKB-SubCell"/>
</dbReference>
<dbReference type="SMART" id="SM00066">
    <property type="entry name" value="GAL4"/>
    <property type="match status" value="1"/>
</dbReference>
<sequence length="754" mass="83858">MANKTNHVKNVWRACEFCRKHKVRCVPARDCTSANPQGHCQRCADANRPCLFTPPTRTKAKRSDVRIRELERNVEALTALLRNGQSTGPFGNRETDTRPVLDEAARAVVEGADGEVERPQPETRKPWLKRKRPVSGETDLDRQRPSSSQMVDSEKSTSTPGAGVLDVIDSGLLSIRTATELFNRYVNDLAPHRPIVVFPPETDLNCLRTQKPTLALAILAVAAGTVDQHLAKTLNTRIKQVYADRVMVQGEKSLELIQSLLVTANWYHSPESFDELKFYQYLHLAGAMAIYIGLGEVSSTGTKWAEVRPGSVLRKGNHGLEVDKGCIESRRTLLACYLCCASVSLGFHRLNMFPFTTHMAESLEILETSPCAAPTDPRLVAWIRLQLIMDTSAPSLGLNNTGNEISLADQQIQLALKNCSKQLKSWEKHTVFPVMNETLSINYHYFTCILHEIGFYGEFDPEDFKPPYTISKFRPATFPKYSNFTPIHLSSITTCLSSARTILDTMLRMTTHQLRCSPCIVFARMCYAVVLLLKISLSASSTEGALNGVCDFDMTNVGTYLEQLEFKLREIANGQILRSGATFLGVVAKLGEWYRKHQLNEELRRDSPNMDADEFELVEPLKHLYVSMPHTPPDDGSSSLTTTATGSKSASAAQDTAGEPHRDPFSLNNIPAVIDDDFQDLQITAFYPSQDDTMFSFDSSGLSFPSIRQHEVACTISNTNNIQADVDGMAIGVNVDADQHAWNMDAFLEYGCLS</sequence>
<dbReference type="InterPro" id="IPR051089">
    <property type="entry name" value="prtT"/>
</dbReference>
<feature type="region of interest" description="Disordered" evidence="7">
    <location>
        <begin position="627"/>
        <end position="664"/>
    </location>
</feature>
<accession>A0A179A149</accession>
<dbReference type="InterPro" id="IPR001138">
    <property type="entry name" value="Zn2Cys6_DnaBD"/>
</dbReference>
<gene>
    <name evidence="9" type="ORF">AYL99_01125</name>
</gene>
<dbReference type="AlphaFoldDB" id="A0A179A149"/>
<keyword evidence="2" id="KW-0805">Transcription regulation</keyword>
<organism evidence="9 10">
    <name type="scientific">Fonsecaea erecta</name>
    <dbReference type="NCBI Taxonomy" id="1367422"/>
    <lineage>
        <taxon>Eukaryota</taxon>
        <taxon>Fungi</taxon>
        <taxon>Dikarya</taxon>
        <taxon>Ascomycota</taxon>
        <taxon>Pezizomycotina</taxon>
        <taxon>Eurotiomycetes</taxon>
        <taxon>Chaetothyriomycetidae</taxon>
        <taxon>Chaetothyriales</taxon>
        <taxon>Herpotrichiellaceae</taxon>
        <taxon>Fonsecaea</taxon>
    </lineage>
</organism>
<evidence type="ECO:0000313" key="10">
    <source>
        <dbReference type="Proteomes" id="UP000078343"/>
    </source>
</evidence>
<dbReference type="CDD" id="cd12148">
    <property type="entry name" value="fungal_TF_MHR"/>
    <property type="match status" value="1"/>
</dbReference>
<dbReference type="SUPFAM" id="SSF57701">
    <property type="entry name" value="Zn2/Cys6 DNA-binding domain"/>
    <property type="match status" value="1"/>
</dbReference>
<dbReference type="CDD" id="cd00067">
    <property type="entry name" value="GAL4"/>
    <property type="match status" value="1"/>
</dbReference>
<comment type="caution">
    <text evidence="9">The sequence shown here is derived from an EMBL/GenBank/DDBJ whole genome shotgun (WGS) entry which is preliminary data.</text>
</comment>
<dbReference type="GO" id="GO:0000976">
    <property type="term" value="F:transcription cis-regulatory region binding"/>
    <property type="evidence" value="ECO:0007669"/>
    <property type="project" value="TreeGrafter"/>
</dbReference>
<dbReference type="Proteomes" id="UP000078343">
    <property type="component" value="Unassembled WGS sequence"/>
</dbReference>
<feature type="region of interest" description="Disordered" evidence="7">
    <location>
        <begin position="109"/>
        <end position="162"/>
    </location>
</feature>
<dbReference type="RefSeq" id="XP_018698520.1">
    <property type="nucleotide sequence ID" value="XM_018832641.1"/>
</dbReference>
<dbReference type="Gene3D" id="4.10.240.10">
    <property type="entry name" value="Zn(2)-C6 fungal-type DNA-binding domain"/>
    <property type="match status" value="1"/>
</dbReference>
<evidence type="ECO:0000256" key="3">
    <source>
        <dbReference type="ARBA" id="ARBA00023125"/>
    </source>
</evidence>
<dbReference type="PROSITE" id="PS50048">
    <property type="entry name" value="ZN2_CY6_FUNGAL_2"/>
    <property type="match status" value="1"/>
</dbReference>
<dbReference type="GO" id="GO:0008270">
    <property type="term" value="F:zinc ion binding"/>
    <property type="evidence" value="ECO:0007669"/>
    <property type="project" value="InterPro"/>
</dbReference>
<evidence type="ECO:0000256" key="4">
    <source>
        <dbReference type="ARBA" id="ARBA00023163"/>
    </source>
</evidence>
<evidence type="ECO:0000256" key="1">
    <source>
        <dbReference type="ARBA" id="ARBA00004123"/>
    </source>
</evidence>
<dbReference type="OrthoDB" id="3365636at2759"/>
<evidence type="ECO:0000256" key="7">
    <source>
        <dbReference type="SAM" id="MobiDB-lite"/>
    </source>
</evidence>
<feature type="coiled-coil region" evidence="6">
    <location>
        <begin position="60"/>
        <end position="87"/>
    </location>
</feature>
<dbReference type="GeneID" id="30005295"/>
<evidence type="ECO:0000259" key="8">
    <source>
        <dbReference type="PROSITE" id="PS50048"/>
    </source>
</evidence>
<keyword evidence="5" id="KW-0539">Nucleus</keyword>
<keyword evidence="3" id="KW-0238">DNA-binding</keyword>
<comment type="subcellular location">
    <subcellularLocation>
        <location evidence="1">Nucleus</location>
    </subcellularLocation>
</comment>
<keyword evidence="6" id="KW-0175">Coiled coil</keyword>
<dbReference type="STRING" id="1367422.A0A179A149"/>
<protein>
    <recommendedName>
        <fullName evidence="8">Zn(2)-C6 fungal-type domain-containing protein</fullName>
    </recommendedName>
</protein>
<keyword evidence="4" id="KW-0804">Transcription</keyword>
<dbReference type="GO" id="GO:0000981">
    <property type="term" value="F:DNA-binding transcription factor activity, RNA polymerase II-specific"/>
    <property type="evidence" value="ECO:0007669"/>
    <property type="project" value="InterPro"/>
</dbReference>
<reference evidence="9 10" key="1">
    <citation type="submission" date="2016-04" db="EMBL/GenBank/DDBJ databases">
        <title>Draft genome of Fonsecaea erecta CBS 125763.</title>
        <authorList>
            <person name="Weiss V.A."/>
            <person name="Vicente V.A."/>
            <person name="Raittz R.T."/>
            <person name="Moreno L.F."/>
            <person name="De Souza E.M."/>
            <person name="Pedrosa F.O."/>
            <person name="Steffens M.B."/>
            <person name="Faoro H."/>
            <person name="Tadra-Sfeir M.Z."/>
            <person name="Najafzadeh M.J."/>
            <person name="Felipe M.S."/>
            <person name="Teixeira M."/>
            <person name="Sun J."/>
            <person name="Xi L."/>
            <person name="Gomes R."/>
            <person name="De Azevedo C.M."/>
            <person name="Salgado C.G."/>
            <person name="Da Silva M.B."/>
            <person name="Nascimento M.F."/>
            <person name="Queiroz-Telles F."/>
            <person name="Attili D.S."/>
            <person name="Gorbushina A."/>
        </authorList>
    </citation>
    <scope>NUCLEOTIDE SEQUENCE [LARGE SCALE GENOMIC DNA]</scope>
    <source>
        <strain evidence="9 10">CBS 125763</strain>
    </source>
</reference>
<dbReference type="PANTHER" id="PTHR31845:SF39">
    <property type="entry name" value="TRANSCRIPTION FACTOR PBCR-RELATED"/>
    <property type="match status" value="1"/>
</dbReference>
<keyword evidence="10" id="KW-1185">Reference proteome</keyword>
<evidence type="ECO:0000256" key="6">
    <source>
        <dbReference type="SAM" id="Coils"/>
    </source>
</evidence>
<dbReference type="PANTHER" id="PTHR31845">
    <property type="entry name" value="FINGER DOMAIN PROTEIN, PUTATIVE-RELATED"/>
    <property type="match status" value="1"/>
</dbReference>
<feature type="compositionally biased region" description="Polar residues" evidence="7">
    <location>
        <begin position="145"/>
        <end position="160"/>
    </location>
</feature>
<evidence type="ECO:0000256" key="2">
    <source>
        <dbReference type="ARBA" id="ARBA00023015"/>
    </source>
</evidence>
<feature type="domain" description="Zn(2)-C6 fungal-type" evidence="8">
    <location>
        <begin position="14"/>
        <end position="52"/>
    </location>
</feature>
<evidence type="ECO:0000256" key="5">
    <source>
        <dbReference type="ARBA" id="ARBA00023242"/>
    </source>
</evidence>
<evidence type="ECO:0000313" key="9">
    <source>
        <dbReference type="EMBL" id="OAP65153.1"/>
    </source>
</evidence>
<name>A0A179A149_9EURO</name>
<dbReference type="InterPro" id="IPR036864">
    <property type="entry name" value="Zn2-C6_fun-type_DNA-bd_sf"/>
</dbReference>